<dbReference type="Gene3D" id="1.10.510.10">
    <property type="entry name" value="Transferase(Phosphotransferase) domain 1"/>
    <property type="match status" value="2"/>
</dbReference>
<protein>
    <recommendedName>
        <fullName evidence="2">Protein kinase domain-containing protein</fullName>
    </recommendedName>
</protein>
<keyword evidence="1" id="KW-0732">Signal</keyword>
<comment type="caution">
    <text evidence="3">The sequence shown here is derived from an EMBL/GenBank/DDBJ whole genome shotgun (WGS) entry which is preliminary data.</text>
</comment>
<evidence type="ECO:0000259" key="2">
    <source>
        <dbReference type="PROSITE" id="PS50011"/>
    </source>
</evidence>
<evidence type="ECO:0000313" key="4">
    <source>
        <dbReference type="Proteomes" id="UP000734854"/>
    </source>
</evidence>
<evidence type="ECO:0000313" key="3">
    <source>
        <dbReference type="EMBL" id="KAG6534022.1"/>
    </source>
</evidence>
<dbReference type="AlphaFoldDB" id="A0A8J5HRJ5"/>
<dbReference type="PROSITE" id="PS50011">
    <property type="entry name" value="PROTEIN_KINASE_DOM"/>
    <property type="match status" value="1"/>
</dbReference>
<name>A0A8J5HRJ5_ZINOF</name>
<dbReference type="InterPro" id="IPR011009">
    <property type="entry name" value="Kinase-like_dom_sf"/>
</dbReference>
<dbReference type="EMBL" id="JACMSC010000002">
    <property type="protein sequence ID" value="KAG6534022.1"/>
    <property type="molecule type" value="Genomic_DNA"/>
</dbReference>
<dbReference type="GO" id="GO:0016020">
    <property type="term" value="C:membrane"/>
    <property type="evidence" value="ECO:0007669"/>
    <property type="project" value="TreeGrafter"/>
</dbReference>
<dbReference type="InterPro" id="IPR001245">
    <property type="entry name" value="Ser-Thr/Tyr_kinase_cat_dom"/>
</dbReference>
<proteinExistence type="predicted"/>
<dbReference type="Gene3D" id="3.30.200.20">
    <property type="entry name" value="Phosphorylase Kinase, domain 1"/>
    <property type="match status" value="1"/>
</dbReference>
<accession>A0A8J5HRJ5</accession>
<sequence>MLLVCLFEIFHWFQKARGFSDVDLHIMEQYRIVTFAELFRATEGYSPANLIGKGSFASVYKRKIDWEGHEEIAVKVLNLQQRGALRSFMSKCEALRNIKHRNLIKILTSCSSIDFQENDFKALVFEFLPNGSLENWIYPKADESTLQRLSLNQRLNISIDVASALTYLHHHGKTPMIHCDLKPKYGMTTKVSAKGDVYSFGILLLEMLTRKGPTSDAFKEEMNLHKLVEMTLPTRITEILDPYPLMEIEEAGGADVSTNESKMRMLECTTSVLRVVILCSKESPKARPHMEDAMKELINIKDAFLRKMAKARHPEFPDLNLSGSPNPTKFGWTRRYLEIPLQICVEGDEKNGWWSGERLLECVDAATSP</sequence>
<dbReference type="Pfam" id="PF07714">
    <property type="entry name" value="PK_Tyr_Ser-Thr"/>
    <property type="match status" value="2"/>
</dbReference>
<dbReference type="Proteomes" id="UP000734854">
    <property type="component" value="Unassembled WGS sequence"/>
</dbReference>
<evidence type="ECO:0000256" key="1">
    <source>
        <dbReference type="SAM" id="SignalP"/>
    </source>
</evidence>
<dbReference type="InterPro" id="IPR051564">
    <property type="entry name" value="LRR_receptor-like_kinase"/>
</dbReference>
<feature type="signal peptide" evidence="1">
    <location>
        <begin position="1"/>
        <end position="18"/>
    </location>
</feature>
<gene>
    <name evidence="3" type="ORF">ZIOFF_007903</name>
</gene>
<feature type="domain" description="Protein kinase" evidence="2">
    <location>
        <begin position="45"/>
        <end position="305"/>
    </location>
</feature>
<reference evidence="3 4" key="1">
    <citation type="submission" date="2020-08" db="EMBL/GenBank/DDBJ databases">
        <title>Plant Genome Project.</title>
        <authorList>
            <person name="Zhang R.-G."/>
        </authorList>
    </citation>
    <scope>NUCLEOTIDE SEQUENCE [LARGE SCALE GENOMIC DNA]</scope>
    <source>
        <tissue evidence="3">Rhizome</tissue>
    </source>
</reference>
<keyword evidence="4" id="KW-1185">Reference proteome</keyword>
<dbReference type="SUPFAM" id="SSF56112">
    <property type="entry name" value="Protein kinase-like (PK-like)"/>
    <property type="match status" value="1"/>
</dbReference>
<dbReference type="GO" id="GO:0005524">
    <property type="term" value="F:ATP binding"/>
    <property type="evidence" value="ECO:0007669"/>
    <property type="project" value="InterPro"/>
</dbReference>
<feature type="chain" id="PRO_5035293200" description="Protein kinase domain-containing protein" evidence="1">
    <location>
        <begin position="19"/>
        <end position="369"/>
    </location>
</feature>
<dbReference type="PANTHER" id="PTHR48055:SF55">
    <property type="entry name" value="PROTEIN KINASE DOMAIN-CONTAINING PROTEIN"/>
    <property type="match status" value="1"/>
</dbReference>
<dbReference type="FunFam" id="3.30.200.20:FF:000432">
    <property type="entry name" value="LRR receptor-like serine/threonine-protein kinase EFR"/>
    <property type="match status" value="1"/>
</dbReference>
<dbReference type="GO" id="GO:0004672">
    <property type="term" value="F:protein kinase activity"/>
    <property type="evidence" value="ECO:0007669"/>
    <property type="project" value="InterPro"/>
</dbReference>
<dbReference type="PANTHER" id="PTHR48055">
    <property type="entry name" value="LEUCINE-RICH REPEAT RECEPTOR PROTEIN KINASE EMS1"/>
    <property type="match status" value="1"/>
</dbReference>
<dbReference type="InterPro" id="IPR000719">
    <property type="entry name" value="Prot_kinase_dom"/>
</dbReference>
<organism evidence="3 4">
    <name type="scientific">Zingiber officinale</name>
    <name type="common">Ginger</name>
    <name type="synonym">Amomum zingiber</name>
    <dbReference type="NCBI Taxonomy" id="94328"/>
    <lineage>
        <taxon>Eukaryota</taxon>
        <taxon>Viridiplantae</taxon>
        <taxon>Streptophyta</taxon>
        <taxon>Embryophyta</taxon>
        <taxon>Tracheophyta</taxon>
        <taxon>Spermatophyta</taxon>
        <taxon>Magnoliopsida</taxon>
        <taxon>Liliopsida</taxon>
        <taxon>Zingiberales</taxon>
        <taxon>Zingiberaceae</taxon>
        <taxon>Zingiber</taxon>
    </lineage>
</organism>